<accession>A0A1F8F043</accession>
<dbReference type="STRING" id="1802668.A2831_00480"/>
<reference evidence="2 3" key="1">
    <citation type="journal article" date="2016" name="Nat. Commun.">
        <title>Thousands of microbial genomes shed light on interconnected biogeochemical processes in an aquifer system.</title>
        <authorList>
            <person name="Anantharaman K."/>
            <person name="Brown C.T."/>
            <person name="Hug L.A."/>
            <person name="Sharon I."/>
            <person name="Castelle C.J."/>
            <person name="Probst A.J."/>
            <person name="Thomas B.C."/>
            <person name="Singh A."/>
            <person name="Wilkins M.J."/>
            <person name="Karaoz U."/>
            <person name="Brodie E.L."/>
            <person name="Williams K.H."/>
            <person name="Hubbard S.S."/>
            <person name="Banfield J.F."/>
        </authorList>
    </citation>
    <scope>NUCLEOTIDE SEQUENCE [LARGE SCALE GENOMIC DNA]</scope>
</reference>
<name>A0A1F8F043_9BACT</name>
<dbReference type="GO" id="GO:0016757">
    <property type="term" value="F:glycosyltransferase activity"/>
    <property type="evidence" value="ECO:0007669"/>
    <property type="project" value="TreeGrafter"/>
</dbReference>
<dbReference type="Pfam" id="PF13692">
    <property type="entry name" value="Glyco_trans_1_4"/>
    <property type="match status" value="1"/>
</dbReference>
<dbReference type="CDD" id="cd03801">
    <property type="entry name" value="GT4_PimA-like"/>
    <property type="match status" value="1"/>
</dbReference>
<dbReference type="AlphaFoldDB" id="A0A1F8F043"/>
<organism evidence="2 3">
    <name type="scientific">Candidatus Yanofskybacteria bacterium RIFCSPHIGHO2_01_FULL_44_17</name>
    <dbReference type="NCBI Taxonomy" id="1802668"/>
    <lineage>
        <taxon>Bacteria</taxon>
        <taxon>Candidatus Yanofskyibacteriota</taxon>
    </lineage>
</organism>
<dbReference type="Proteomes" id="UP000177507">
    <property type="component" value="Unassembled WGS sequence"/>
</dbReference>
<dbReference type="PANTHER" id="PTHR45947">
    <property type="entry name" value="SULFOQUINOVOSYL TRANSFERASE SQD2"/>
    <property type="match status" value="1"/>
</dbReference>
<dbReference type="InterPro" id="IPR028098">
    <property type="entry name" value="Glyco_trans_4-like_N"/>
</dbReference>
<proteinExistence type="predicted"/>
<dbReference type="InterPro" id="IPR050194">
    <property type="entry name" value="Glycosyltransferase_grp1"/>
</dbReference>
<comment type="caution">
    <text evidence="2">The sequence shown here is derived from an EMBL/GenBank/DDBJ whole genome shotgun (WGS) entry which is preliminary data.</text>
</comment>
<feature type="domain" description="Glycosyltransferase subfamily 4-like N-terminal" evidence="1">
    <location>
        <begin position="19"/>
        <end position="194"/>
    </location>
</feature>
<evidence type="ECO:0000259" key="1">
    <source>
        <dbReference type="Pfam" id="PF13439"/>
    </source>
</evidence>
<dbReference type="Gene3D" id="3.40.50.2000">
    <property type="entry name" value="Glycogen Phosphorylase B"/>
    <property type="match status" value="2"/>
</dbReference>
<dbReference type="EMBL" id="MGJI01000006">
    <property type="protein sequence ID" value="OGN05646.1"/>
    <property type="molecule type" value="Genomic_DNA"/>
</dbReference>
<dbReference type="SUPFAM" id="SSF53756">
    <property type="entry name" value="UDP-Glycosyltransferase/glycogen phosphorylase"/>
    <property type="match status" value="1"/>
</dbReference>
<evidence type="ECO:0000313" key="2">
    <source>
        <dbReference type="EMBL" id="OGN05646.1"/>
    </source>
</evidence>
<dbReference type="Pfam" id="PF13439">
    <property type="entry name" value="Glyco_transf_4"/>
    <property type="match status" value="1"/>
</dbReference>
<gene>
    <name evidence="2" type="ORF">A2831_00480</name>
</gene>
<evidence type="ECO:0000313" key="3">
    <source>
        <dbReference type="Proteomes" id="UP000177507"/>
    </source>
</evidence>
<dbReference type="PANTHER" id="PTHR45947:SF3">
    <property type="entry name" value="SULFOQUINOVOSYL TRANSFERASE SQD2"/>
    <property type="match status" value="1"/>
</dbReference>
<protein>
    <recommendedName>
        <fullName evidence="1">Glycosyltransferase subfamily 4-like N-terminal domain-containing protein</fullName>
    </recommendedName>
</protein>
<sequence length="385" mass="43662">MSKKSIKIILATGIFYPDVGGPAIHVRKIAEALTQNGFRPVVIAYGDYDGQENFPFRVIRISNKLNPILRRAKYTLTVLRESLAAKALYAFNLATAGLPVFIAGKLFSKKILIRVPGDPIWERIVENGRRSVSFVNYYKQGLHTVDRPWLFRVIKFVLSRFDHVVFYSPFLSEIYKKYYAIPANKVSIILNPVSRREMLPVEIASEPTVLFAGRFVAYKNLELVIRVFDRVRRKIGSGKLILMGDGPDREKLERLASGMSSASNIRITSKVYQEKLFEHVCSSTLGIGPALTEFNPNFILECLSFGKPVLLSRENGLSVKLPEEFLFDPSDENELEAKLVKFFDEDFYKSAQGKVSRMDMNQTWDKVTGGHLELLHKITSGYAHV</sequence>